<accession>A0A6C0D3M6</accession>
<protein>
    <recommendedName>
        <fullName evidence="2">Helicase ATP-binding domain-containing protein</fullName>
    </recommendedName>
</protein>
<name>A0A6C0D3M6_9ZZZZ</name>
<dbReference type="EMBL" id="MN739530">
    <property type="protein sequence ID" value="QHT10870.1"/>
    <property type="molecule type" value="Genomic_DNA"/>
</dbReference>
<feature type="domain" description="Helicase ATP-binding" evidence="2">
    <location>
        <begin position="298"/>
        <end position="514"/>
    </location>
</feature>
<dbReference type="InterPro" id="IPR006935">
    <property type="entry name" value="Helicase/UvrB_N"/>
</dbReference>
<evidence type="ECO:0000313" key="3">
    <source>
        <dbReference type="EMBL" id="QHT10870.1"/>
    </source>
</evidence>
<dbReference type="SUPFAM" id="SSF52540">
    <property type="entry name" value="P-loop containing nucleoside triphosphate hydrolases"/>
    <property type="match status" value="1"/>
</dbReference>
<reference evidence="3" key="1">
    <citation type="journal article" date="2020" name="Nature">
        <title>Giant virus diversity and host interactions through global metagenomics.</title>
        <authorList>
            <person name="Schulz F."/>
            <person name="Roux S."/>
            <person name="Paez-Espino D."/>
            <person name="Jungbluth S."/>
            <person name="Walsh D.A."/>
            <person name="Denef V.J."/>
            <person name="McMahon K.D."/>
            <person name="Konstantinidis K.T."/>
            <person name="Eloe-Fadrosh E.A."/>
            <person name="Kyrpides N.C."/>
            <person name="Woyke T."/>
        </authorList>
    </citation>
    <scope>NUCLEOTIDE SEQUENCE</scope>
    <source>
        <strain evidence="3">GVMAG-M-3300023174-111</strain>
    </source>
</reference>
<dbReference type="InterPro" id="IPR027417">
    <property type="entry name" value="P-loop_NTPase"/>
</dbReference>
<dbReference type="Pfam" id="PF04851">
    <property type="entry name" value="ResIII"/>
    <property type="match status" value="1"/>
</dbReference>
<dbReference type="GO" id="GO:0003677">
    <property type="term" value="F:DNA binding"/>
    <property type="evidence" value="ECO:0007669"/>
    <property type="project" value="InterPro"/>
</dbReference>
<evidence type="ECO:0000256" key="1">
    <source>
        <dbReference type="SAM" id="MobiDB-lite"/>
    </source>
</evidence>
<dbReference type="GO" id="GO:0005524">
    <property type="term" value="F:ATP binding"/>
    <property type="evidence" value="ECO:0007669"/>
    <property type="project" value="InterPro"/>
</dbReference>
<proteinExistence type="predicted"/>
<evidence type="ECO:0000259" key="2">
    <source>
        <dbReference type="PROSITE" id="PS51192"/>
    </source>
</evidence>
<dbReference type="SMART" id="SM00487">
    <property type="entry name" value="DEXDc"/>
    <property type="match status" value="1"/>
</dbReference>
<dbReference type="GO" id="GO:0016787">
    <property type="term" value="F:hydrolase activity"/>
    <property type="evidence" value="ECO:0007669"/>
    <property type="project" value="InterPro"/>
</dbReference>
<dbReference type="PROSITE" id="PS51192">
    <property type="entry name" value="HELICASE_ATP_BIND_1"/>
    <property type="match status" value="1"/>
</dbReference>
<dbReference type="Gene3D" id="3.40.50.300">
    <property type="entry name" value="P-loop containing nucleotide triphosphate hydrolases"/>
    <property type="match status" value="1"/>
</dbReference>
<organism evidence="3">
    <name type="scientific">viral metagenome</name>
    <dbReference type="NCBI Taxonomy" id="1070528"/>
    <lineage>
        <taxon>unclassified sequences</taxon>
        <taxon>metagenomes</taxon>
        <taxon>organismal metagenomes</taxon>
    </lineage>
</organism>
<sequence length="1700" mass="196667">MDEVPIAYAVNADAVNADAVNADAVNADAVVIEEHHNLLPVCRDYINDHLVEILTTILLGKLTDRSYVKKSYFANLITRVKELNCNIEDINSLTFEQIEKKNKKELINLIFGIIRKLAYTDFQNKFTADILIEVGNLGQCKSIKNNNSDKQFCKKLYDYFKIQYSEKHTLVEDFINRNNHVKALLKNFMNPDLANNLKGKKTWIDLFAHENMIELLNMLDVNISKIEEENNVSTSLLSNYFVLFLYFLTSINENITDSLKNYVSSSDYSIKESDKIDVFEYKTKLDARQNLAIQRFSSFSNKDDKCCFLFHGVGTGKTITSLSIALSYLEERNLKTTVNPNPIPFKILIVAPTGLFYSSFKNDCSKLGIYTYAPELDQLPFEKFIGFTKGEKKDTEYLIEFIGYDYDSFFDENRQDYGFVKNLSGLEFDAFICDESHRLLKKNIDENADMKFFLNTTNRKMNKEKGVVRNTLSDHRFYSFIKQKIKTKSIFLTGTPFQKSYYDMISIALFLNTDINSSNKDSIINDSVRYGNFTGLFLPLSNPSFFIEKYGRMQSFALSVFAGTFKLFQALSDGLYKNKSAIGSALTTYLFHTYGPTIFSFVGKYGFEIITQFMPVIISYIVYFRFTTDTLSKYIMYCIPTIIMLSTAEKDEFVVNMIKELKERSGELHEFDTLKNEDIKFARQELGYVDDTTQMTDVKVVNVLLKPAFDAAIQKTKTSEGGSMRGRDEIHGGGDVFDTIQFTSKYSESELINAPLVNAFLLNMTPRNFIQIAKANVVEDILIKIDPNDLITTGMNIRDRIYSELLNLLILKLIKDECINDTNDDRFEIIDDNPDEESEEIVGGEKKNFSIILETVLRVLLGTISFGARKAQSILDTIVGFMDISGGGLTKLINQVLQILKDTKKMGENANVGAYAIDVINFCVVLVDNVMKDWFEINMDMLVKHTKPYASVYNYDYNLYAIDESIFNEDMTNNIQHNLKFTNANGNKFNFPRRYVEHILVPFTLKQTHMFSFMERLLNLKDNENIKGLLPRIRNFQNNVACGIEYSKIDFKKYEDDLIKKYRYTNDAIFKKKKEEYELEKKFNGEKQIIEGSHAMNFVDNFNASIIKVAIQVAILDETHEKATNESEEKATNVVQTRKRKGKYAVQTSKQKLFIKIIDNLLAFFESKIDTDNEIKNGTRLDKIKYIQNIDILKSSDKMDSSNSSDDTLITEEYRFENMLYLLKVIRCGCVFQNKNYHPHPHYYYNNTNFEYYLPVIYPTTNEIMYSFCDFLDKNGENYIWLCNKMNKTDIKNNYEYGSTFTYPITSEKISNNPICIIISPDHTEGFSFTFNPAILVPVLCNTAGDQDQVYGRILRKYGSHGQQGMYNKMVYQYCGGGVDDINNIDMISFINKLDENDLYSDAVNRNIINSTSGISSLIGKDMVRNAALPIIIGIQSVKGLIFNQLPYEWQSAAAYWNARINFYNQGYDEEATRLKNAIHNTTRIWNLGHISESRNLQELTKIISLSKLYFDKFLESENISYLKTQIMIGGKNITVTLIKPIDLEFINENNDKNKSYCKTSFNNILCINHIENFKNIIEPELNEEQIKRRELLTGQRKPQSERTWVGYFGERIKDTASKLNSYLPIYLPRDIGGRTKKKHNIKLSQKRQKCKKTHRTINKYRSIRKYQTIHRRKSKMLKLQHKTEKMHHKTEKMHRRKRN</sequence>
<feature type="region of interest" description="Disordered" evidence="1">
    <location>
        <begin position="1681"/>
        <end position="1700"/>
    </location>
</feature>
<dbReference type="InterPro" id="IPR014001">
    <property type="entry name" value="Helicase_ATP-bd"/>
</dbReference>